<evidence type="ECO:0000259" key="3">
    <source>
        <dbReference type="PROSITE" id="PS50175"/>
    </source>
</evidence>
<dbReference type="InterPro" id="IPR021109">
    <property type="entry name" value="Peptidase_aspartic_dom_sf"/>
</dbReference>
<evidence type="ECO:0000259" key="2">
    <source>
        <dbReference type="PROSITE" id="PS50106"/>
    </source>
</evidence>
<dbReference type="RefSeq" id="WP_171223175.1">
    <property type="nucleotide sequence ID" value="NZ_CP121446.1"/>
</dbReference>
<dbReference type="PROSITE" id="PS50175">
    <property type="entry name" value="ASP_PROT_RETROV"/>
    <property type="match status" value="1"/>
</dbReference>
<dbReference type="SMART" id="SM00228">
    <property type="entry name" value="PDZ"/>
    <property type="match status" value="1"/>
</dbReference>
<organism evidence="4 5">
    <name type="scientific">Flavobacterium rivulicola</name>
    <dbReference type="NCBI Taxonomy" id="2732161"/>
    <lineage>
        <taxon>Bacteria</taxon>
        <taxon>Pseudomonadati</taxon>
        <taxon>Bacteroidota</taxon>
        <taxon>Flavobacteriia</taxon>
        <taxon>Flavobacteriales</taxon>
        <taxon>Flavobacteriaceae</taxon>
        <taxon>Flavobacterium</taxon>
    </lineage>
</organism>
<dbReference type="GO" id="GO:0004190">
    <property type="term" value="F:aspartic-type endopeptidase activity"/>
    <property type="evidence" value="ECO:0007669"/>
    <property type="project" value="InterPro"/>
</dbReference>
<dbReference type="Gene3D" id="2.40.70.10">
    <property type="entry name" value="Acid Proteases"/>
    <property type="match status" value="2"/>
</dbReference>
<gene>
    <name evidence="4" type="ORF">HKT18_12380</name>
</gene>
<reference evidence="4 5" key="1">
    <citation type="submission" date="2020-05" db="EMBL/GenBank/DDBJ databases">
        <title>Draft genome of Flavobacterium sp. IMCC34852.</title>
        <authorList>
            <person name="Song J."/>
            <person name="Cho J.-C."/>
        </authorList>
    </citation>
    <scope>NUCLEOTIDE SEQUENCE [LARGE SCALE GENOMIC DNA]</scope>
    <source>
        <strain evidence="4 5">IMCC34852</strain>
    </source>
</reference>
<dbReference type="AlphaFoldDB" id="A0A7Y3RAN1"/>
<dbReference type="EMBL" id="JABEVX010000009">
    <property type="protein sequence ID" value="NNT73014.1"/>
    <property type="molecule type" value="Genomic_DNA"/>
</dbReference>
<keyword evidence="5" id="KW-1185">Reference proteome</keyword>
<dbReference type="Gene3D" id="2.30.42.10">
    <property type="match status" value="1"/>
</dbReference>
<sequence length="403" mass="45963">MIFIPIDVNGETLTFLLDTGVEETVLFSLDEKEQVEFFHLEKIMLKGLGSNEAVAAYKSSKNKLNANGFVDLEHEIYLVLDQEFNFSSQVGIPVNGIIGYHFFKDHLVEIDYDRKKVIVYDSTYQKIRKRLRKNYHKSPITIENNKPYYFTNVLTAEEPRPSKMLIDTGNSDAIWLFLTEAEDIKLPSKTIQCFLGRGFSGNVYGKRARIISFTFGEKTFQNPISTFPDSTSIKSVNFVKDRVGSLGGEVLSRFSVFFDYPNNCLYSKPGSKIDNPFNFNMSGLEVQHDGLEWVTQTYQDRSSTAAVFKATQGSDGRVQDNMKVKFELKPVFRIFNVREGSTAADAGLQKDDRIISINGRNAHNLTIERINELLKSEEGRTIEIEIERKGVLHTYKFKLKSIL</sequence>
<accession>A0A7Y3RAN1</accession>
<comment type="caution">
    <text evidence="4">The sequence shown here is derived from an EMBL/GenBank/DDBJ whole genome shotgun (WGS) entry which is preliminary data.</text>
</comment>
<dbReference type="GO" id="GO:0006508">
    <property type="term" value="P:proteolysis"/>
    <property type="evidence" value="ECO:0007669"/>
    <property type="project" value="InterPro"/>
</dbReference>
<dbReference type="SUPFAM" id="SSF50156">
    <property type="entry name" value="PDZ domain-like"/>
    <property type="match status" value="1"/>
</dbReference>
<feature type="domain" description="PDZ" evidence="2">
    <location>
        <begin position="334"/>
        <end position="376"/>
    </location>
</feature>
<protein>
    <submittedName>
        <fullName evidence="4">PDZ domain-containing protein</fullName>
    </submittedName>
</protein>
<proteinExistence type="predicted"/>
<evidence type="ECO:0000256" key="1">
    <source>
        <dbReference type="ARBA" id="ARBA00022801"/>
    </source>
</evidence>
<dbReference type="InterPro" id="IPR041489">
    <property type="entry name" value="PDZ_6"/>
</dbReference>
<name>A0A7Y3RAN1_9FLAO</name>
<feature type="domain" description="Peptidase A2" evidence="3">
    <location>
        <begin position="13"/>
        <end position="50"/>
    </location>
</feature>
<dbReference type="PROSITE" id="PS50106">
    <property type="entry name" value="PDZ"/>
    <property type="match status" value="1"/>
</dbReference>
<keyword evidence="1" id="KW-0378">Hydrolase</keyword>
<dbReference type="Proteomes" id="UP000536509">
    <property type="component" value="Unassembled WGS sequence"/>
</dbReference>
<dbReference type="InterPro" id="IPR001478">
    <property type="entry name" value="PDZ"/>
</dbReference>
<dbReference type="InterPro" id="IPR036034">
    <property type="entry name" value="PDZ_sf"/>
</dbReference>
<dbReference type="Pfam" id="PF17820">
    <property type="entry name" value="PDZ_6"/>
    <property type="match status" value="1"/>
</dbReference>
<evidence type="ECO:0000313" key="4">
    <source>
        <dbReference type="EMBL" id="NNT73014.1"/>
    </source>
</evidence>
<dbReference type="InterPro" id="IPR001995">
    <property type="entry name" value="Peptidase_A2_cat"/>
</dbReference>
<evidence type="ECO:0000313" key="5">
    <source>
        <dbReference type="Proteomes" id="UP000536509"/>
    </source>
</evidence>